<evidence type="ECO:0000313" key="6">
    <source>
        <dbReference type="Proteomes" id="UP000469346"/>
    </source>
</evidence>
<organism evidence="5 6">
    <name type="scientific">Dissulfurirhabdus thermomarina</name>
    <dbReference type="NCBI Taxonomy" id="1765737"/>
    <lineage>
        <taxon>Bacteria</taxon>
        <taxon>Deltaproteobacteria</taxon>
        <taxon>Dissulfurirhabdaceae</taxon>
        <taxon>Dissulfurirhabdus</taxon>
    </lineage>
</organism>
<dbReference type="GO" id="GO:0030288">
    <property type="term" value="C:outer membrane-bounded periplasmic space"/>
    <property type="evidence" value="ECO:0007669"/>
    <property type="project" value="TreeGrafter"/>
</dbReference>
<evidence type="ECO:0000256" key="2">
    <source>
        <dbReference type="ARBA" id="ARBA00022729"/>
    </source>
</evidence>
<dbReference type="EMBL" id="JAAGRR010000015">
    <property type="protein sequence ID" value="NDY41727.1"/>
    <property type="molecule type" value="Genomic_DNA"/>
</dbReference>
<dbReference type="GO" id="GO:0009279">
    <property type="term" value="C:cell outer membrane"/>
    <property type="evidence" value="ECO:0007669"/>
    <property type="project" value="TreeGrafter"/>
</dbReference>
<evidence type="ECO:0000313" key="5">
    <source>
        <dbReference type="EMBL" id="NDY41727.1"/>
    </source>
</evidence>
<dbReference type="GO" id="GO:0017089">
    <property type="term" value="F:glycolipid transfer activity"/>
    <property type="evidence" value="ECO:0007669"/>
    <property type="project" value="TreeGrafter"/>
</dbReference>
<dbReference type="InterPro" id="IPR014340">
    <property type="entry name" value="LptA"/>
</dbReference>
<dbReference type="InterPro" id="IPR052037">
    <property type="entry name" value="LPS_export_LptA"/>
</dbReference>
<dbReference type="GO" id="GO:0015920">
    <property type="term" value="P:lipopolysaccharide transport"/>
    <property type="evidence" value="ECO:0007669"/>
    <property type="project" value="InterPro"/>
</dbReference>
<keyword evidence="6" id="KW-1185">Reference proteome</keyword>
<dbReference type="NCBIfam" id="TIGR03002">
    <property type="entry name" value="outer_YhbN_LptA"/>
    <property type="match status" value="1"/>
</dbReference>
<keyword evidence="1" id="KW-0813">Transport</keyword>
<dbReference type="Gene3D" id="2.60.450.10">
    <property type="entry name" value="Lipopolysaccharide (LPS) transport protein A like domain"/>
    <property type="match status" value="1"/>
</dbReference>
<evidence type="ECO:0000256" key="1">
    <source>
        <dbReference type="ARBA" id="ARBA00022448"/>
    </source>
</evidence>
<name>A0A6N9TQK7_DISTH</name>
<dbReference type="PANTHER" id="PTHR36504">
    <property type="entry name" value="LIPOPOLYSACCHARIDE EXPORT SYSTEM PROTEIN LPTA"/>
    <property type="match status" value="1"/>
</dbReference>
<dbReference type="GO" id="GO:0001530">
    <property type="term" value="F:lipopolysaccharide binding"/>
    <property type="evidence" value="ECO:0007669"/>
    <property type="project" value="InterPro"/>
</dbReference>
<keyword evidence="3" id="KW-0574">Periplasm</keyword>
<protein>
    <submittedName>
        <fullName evidence="5">Lipopolysaccharide transport periplasmic protein LptA</fullName>
    </submittedName>
</protein>
<dbReference type="Proteomes" id="UP000469346">
    <property type="component" value="Unassembled WGS sequence"/>
</dbReference>
<gene>
    <name evidence="5" type="primary">lptA</name>
    <name evidence="5" type="ORF">G3N55_02520</name>
</gene>
<reference evidence="5 6" key="1">
    <citation type="submission" date="2020-02" db="EMBL/GenBank/DDBJ databases">
        <title>Comparative genomics of sulfur disproportionating microorganisms.</title>
        <authorList>
            <person name="Ward L.M."/>
            <person name="Bertran E."/>
            <person name="Johnston D.T."/>
        </authorList>
    </citation>
    <scope>NUCLEOTIDE SEQUENCE [LARGE SCALE GENOMIC DNA]</scope>
    <source>
        <strain evidence="5 6">DSM 100025</strain>
    </source>
</reference>
<proteinExistence type="predicted"/>
<sequence length="179" mass="19592">MPRRRLRNRPRRIAAAVPWLLLLAAVFGPYPAGAAARRAGSAPPIRIQSDRMEATEGAGRVLFTGHVVATRGELRIEADRMEVFYSADKSEPGAGGRRIRRILVTGGVRLFQGERTARAREAEYLAGGEERVVLSGNATVTQGQNRIRGQRITVYLDEERSVAEGGPGGRVETLVYPEE</sequence>
<accession>A0A6N9TQK7</accession>
<dbReference type="InterPro" id="IPR005653">
    <property type="entry name" value="OstA-like_N"/>
</dbReference>
<evidence type="ECO:0000259" key="4">
    <source>
        <dbReference type="Pfam" id="PF03968"/>
    </source>
</evidence>
<comment type="caution">
    <text evidence="5">The sequence shown here is derived from an EMBL/GenBank/DDBJ whole genome shotgun (WGS) entry which is preliminary data.</text>
</comment>
<feature type="domain" description="Organic solvent tolerance-like N-terminal" evidence="4">
    <location>
        <begin position="47"/>
        <end position="159"/>
    </location>
</feature>
<keyword evidence="2" id="KW-0732">Signal</keyword>
<dbReference type="PANTHER" id="PTHR36504:SF1">
    <property type="entry name" value="LIPOPOLYSACCHARIDE EXPORT SYSTEM PROTEIN LPTA"/>
    <property type="match status" value="1"/>
</dbReference>
<dbReference type="AlphaFoldDB" id="A0A6N9TQK7"/>
<dbReference type="RefSeq" id="WP_163297883.1">
    <property type="nucleotide sequence ID" value="NZ_JAAGRR010000015.1"/>
</dbReference>
<dbReference type="Pfam" id="PF03968">
    <property type="entry name" value="LptD_N"/>
    <property type="match status" value="1"/>
</dbReference>
<evidence type="ECO:0000256" key="3">
    <source>
        <dbReference type="ARBA" id="ARBA00022764"/>
    </source>
</evidence>